<dbReference type="InterPro" id="IPR051401">
    <property type="entry name" value="GtrA_CellWall_Glycosyl"/>
</dbReference>
<dbReference type="AlphaFoldDB" id="A0A162SY38"/>
<organism evidence="8 9">
    <name type="scientific">Clostridium magnum DSM 2767</name>
    <dbReference type="NCBI Taxonomy" id="1121326"/>
    <lineage>
        <taxon>Bacteria</taxon>
        <taxon>Bacillati</taxon>
        <taxon>Bacillota</taxon>
        <taxon>Clostridia</taxon>
        <taxon>Eubacteriales</taxon>
        <taxon>Clostridiaceae</taxon>
        <taxon>Clostridium</taxon>
    </lineage>
</organism>
<dbReference type="InterPro" id="IPR007267">
    <property type="entry name" value="GtrA_DPMS_TM"/>
</dbReference>
<dbReference type="EMBL" id="LWAE01000002">
    <property type="protein sequence ID" value="KZL92014.1"/>
    <property type="molecule type" value="Genomic_DNA"/>
</dbReference>
<dbReference type="Pfam" id="PF04138">
    <property type="entry name" value="GtrA_DPMS_TM"/>
    <property type="match status" value="1"/>
</dbReference>
<feature type="transmembrane region" description="Helical" evidence="6">
    <location>
        <begin position="31"/>
        <end position="50"/>
    </location>
</feature>
<feature type="transmembrane region" description="Helical" evidence="6">
    <location>
        <begin position="97"/>
        <end position="115"/>
    </location>
</feature>
<dbReference type="GO" id="GO:0005886">
    <property type="term" value="C:plasma membrane"/>
    <property type="evidence" value="ECO:0007669"/>
    <property type="project" value="TreeGrafter"/>
</dbReference>
<dbReference type="RefSeq" id="WP_066621115.1">
    <property type="nucleotide sequence ID" value="NZ_FQXL01000004.1"/>
</dbReference>
<reference evidence="8 9" key="1">
    <citation type="submission" date="2016-04" db="EMBL/GenBank/DDBJ databases">
        <title>Genome sequence of Clostridium magnum DSM 2767.</title>
        <authorList>
            <person name="Poehlein A."/>
            <person name="Uhlig R."/>
            <person name="Fischer R."/>
            <person name="Bahl H."/>
            <person name="Daniel R."/>
        </authorList>
    </citation>
    <scope>NUCLEOTIDE SEQUENCE [LARGE SCALE GENOMIC DNA]</scope>
    <source>
        <strain evidence="8 9">DSM 2767</strain>
    </source>
</reference>
<accession>A0A162SY38</accession>
<evidence type="ECO:0000256" key="4">
    <source>
        <dbReference type="ARBA" id="ARBA00022989"/>
    </source>
</evidence>
<comment type="subcellular location">
    <subcellularLocation>
        <location evidence="1">Membrane</location>
        <topology evidence="1">Multi-pass membrane protein</topology>
    </subcellularLocation>
</comment>
<evidence type="ECO:0000256" key="1">
    <source>
        <dbReference type="ARBA" id="ARBA00004141"/>
    </source>
</evidence>
<evidence type="ECO:0000313" key="8">
    <source>
        <dbReference type="EMBL" id="KZL92014.1"/>
    </source>
</evidence>
<protein>
    <submittedName>
        <fullName evidence="8">GtrA-like protein</fullName>
    </submittedName>
</protein>
<evidence type="ECO:0000256" key="5">
    <source>
        <dbReference type="ARBA" id="ARBA00023136"/>
    </source>
</evidence>
<evidence type="ECO:0000256" key="6">
    <source>
        <dbReference type="SAM" id="Phobius"/>
    </source>
</evidence>
<keyword evidence="3 6" id="KW-0812">Transmembrane</keyword>
<sequence>MIKLIKFCIVGAANTIITLVFFYLFNKILLLDYLLSTVVSYSIGMLNSYILNKQWTFYDKDKRILAQLTKFIAVNGVSLAVNLMVMHLLVGKLYIDAFLSQIFATGFSTISNYLGSKLIVFRSINHCSD</sequence>
<comment type="caution">
    <text evidence="8">The sequence shown here is derived from an EMBL/GenBank/DDBJ whole genome shotgun (WGS) entry which is preliminary data.</text>
</comment>
<dbReference type="Proteomes" id="UP000076603">
    <property type="component" value="Unassembled WGS sequence"/>
</dbReference>
<keyword evidence="9" id="KW-1185">Reference proteome</keyword>
<gene>
    <name evidence="8" type="ORF">CLMAG_18200</name>
</gene>
<proteinExistence type="inferred from homology"/>
<dbReference type="PATRIC" id="fig|1121326.3.peg.1804"/>
<feature type="transmembrane region" description="Helical" evidence="6">
    <location>
        <begin position="7"/>
        <end position="25"/>
    </location>
</feature>
<evidence type="ECO:0000313" key="9">
    <source>
        <dbReference type="Proteomes" id="UP000076603"/>
    </source>
</evidence>
<dbReference type="OrthoDB" id="9812049at2"/>
<evidence type="ECO:0000256" key="3">
    <source>
        <dbReference type="ARBA" id="ARBA00022692"/>
    </source>
</evidence>
<comment type="similarity">
    <text evidence="2">Belongs to the GtrA family.</text>
</comment>
<evidence type="ECO:0000259" key="7">
    <source>
        <dbReference type="Pfam" id="PF04138"/>
    </source>
</evidence>
<dbReference type="PANTHER" id="PTHR38459:SF1">
    <property type="entry name" value="PROPHAGE BACTOPRENOL-LINKED GLUCOSE TRANSLOCASE HOMOLOG"/>
    <property type="match status" value="1"/>
</dbReference>
<dbReference type="STRING" id="1121326.CLMAG_18200"/>
<name>A0A162SY38_9CLOT</name>
<dbReference type="GO" id="GO:0000271">
    <property type="term" value="P:polysaccharide biosynthetic process"/>
    <property type="evidence" value="ECO:0007669"/>
    <property type="project" value="InterPro"/>
</dbReference>
<keyword evidence="5 6" id="KW-0472">Membrane</keyword>
<dbReference type="PANTHER" id="PTHR38459">
    <property type="entry name" value="PROPHAGE BACTOPRENOL-LINKED GLUCOSE TRANSLOCASE HOMOLOG"/>
    <property type="match status" value="1"/>
</dbReference>
<evidence type="ECO:0000256" key="2">
    <source>
        <dbReference type="ARBA" id="ARBA00009399"/>
    </source>
</evidence>
<keyword evidence="4 6" id="KW-1133">Transmembrane helix</keyword>
<feature type="domain" description="GtrA/DPMS transmembrane" evidence="7">
    <location>
        <begin position="6"/>
        <end position="121"/>
    </location>
</feature>
<feature type="transmembrane region" description="Helical" evidence="6">
    <location>
        <begin position="71"/>
        <end position="91"/>
    </location>
</feature>